<dbReference type="InterPro" id="IPR000719">
    <property type="entry name" value="Prot_kinase_dom"/>
</dbReference>
<accession>A0A8J5KAF3</accession>
<dbReference type="InterPro" id="IPR050647">
    <property type="entry name" value="Plant_LRR-RLKs"/>
</dbReference>
<comment type="caution">
    <text evidence="6">The sequence shown here is derived from an EMBL/GenBank/DDBJ whole genome shotgun (WGS) entry which is preliminary data.</text>
</comment>
<evidence type="ECO:0000313" key="6">
    <source>
        <dbReference type="EMBL" id="KAG6481170.1"/>
    </source>
</evidence>
<dbReference type="PANTHER" id="PTHR48056:SF44">
    <property type="entry name" value="RECEPTOR PROTEIN KINASE CLAVATA1"/>
    <property type="match status" value="1"/>
</dbReference>
<keyword evidence="3" id="KW-0675">Receptor</keyword>
<proteinExistence type="predicted"/>
<evidence type="ECO:0000256" key="2">
    <source>
        <dbReference type="ARBA" id="ARBA00022737"/>
    </source>
</evidence>
<dbReference type="PANTHER" id="PTHR48056">
    <property type="entry name" value="LRR RECEPTOR-LIKE SERINE/THREONINE-PROTEIN KINASE-RELATED"/>
    <property type="match status" value="1"/>
</dbReference>
<keyword evidence="7" id="KW-1185">Reference proteome</keyword>
<organism evidence="6 7">
    <name type="scientific">Zingiber officinale</name>
    <name type="common">Ginger</name>
    <name type="synonym">Amomum zingiber</name>
    <dbReference type="NCBI Taxonomy" id="94328"/>
    <lineage>
        <taxon>Eukaryota</taxon>
        <taxon>Viridiplantae</taxon>
        <taxon>Streptophyta</taxon>
        <taxon>Embryophyta</taxon>
        <taxon>Tracheophyta</taxon>
        <taxon>Spermatophyta</taxon>
        <taxon>Magnoliopsida</taxon>
        <taxon>Liliopsida</taxon>
        <taxon>Zingiberales</taxon>
        <taxon>Zingiberaceae</taxon>
        <taxon>Zingiber</taxon>
    </lineage>
</organism>
<dbReference type="Pfam" id="PF00069">
    <property type="entry name" value="Pkinase"/>
    <property type="match status" value="1"/>
</dbReference>
<keyword evidence="2" id="KW-0677">Repeat</keyword>
<dbReference type="Proteomes" id="UP000734854">
    <property type="component" value="Unassembled WGS sequence"/>
</dbReference>
<evidence type="ECO:0000259" key="5">
    <source>
        <dbReference type="PROSITE" id="PS50011"/>
    </source>
</evidence>
<dbReference type="PROSITE" id="PS50011">
    <property type="entry name" value="PROTEIN_KINASE_DOM"/>
    <property type="match status" value="1"/>
</dbReference>
<gene>
    <name evidence="6" type="ORF">ZIOFF_057765</name>
</gene>
<feature type="domain" description="Protein kinase" evidence="5">
    <location>
        <begin position="1"/>
        <end position="174"/>
    </location>
</feature>
<evidence type="ECO:0000256" key="3">
    <source>
        <dbReference type="ARBA" id="ARBA00023170"/>
    </source>
</evidence>
<dbReference type="GO" id="GO:0004672">
    <property type="term" value="F:protein kinase activity"/>
    <property type="evidence" value="ECO:0007669"/>
    <property type="project" value="InterPro"/>
</dbReference>
<dbReference type="GO" id="GO:0033612">
    <property type="term" value="F:receptor serine/threonine kinase binding"/>
    <property type="evidence" value="ECO:0007669"/>
    <property type="project" value="TreeGrafter"/>
</dbReference>
<dbReference type="EMBL" id="JACMSC010000016">
    <property type="protein sequence ID" value="KAG6481170.1"/>
    <property type="molecule type" value="Genomic_DNA"/>
</dbReference>
<dbReference type="GO" id="GO:0005524">
    <property type="term" value="F:ATP binding"/>
    <property type="evidence" value="ECO:0007669"/>
    <property type="project" value="InterPro"/>
</dbReference>
<reference evidence="6 7" key="1">
    <citation type="submission" date="2020-08" db="EMBL/GenBank/DDBJ databases">
        <title>Plant Genome Project.</title>
        <authorList>
            <person name="Zhang R.-G."/>
        </authorList>
    </citation>
    <scope>NUCLEOTIDE SEQUENCE [LARGE SCALE GENOMIC DNA]</scope>
    <source>
        <tissue evidence="6">Rhizome</tissue>
    </source>
</reference>
<sequence>MQVQWHIATEAAKGLYYLHHDCSLLIHHRNIKSNNILIDSNFEAHVADFDHAKFLHDPGASECISSITGSYGYIALVDEKSDVYNFGMVLLELITGQQSVGGLGDGVDIVRWAWKTVLGVKEDTDLAAVMAIVDNRLTPSPAELITNLFKVAMLCVEEQSTERSTMREVVHMLSDLDAAAR</sequence>
<dbReference type="AlphaFoldDB" id="A0A8J5KAF3"/>
<protein>
    <recommendedName>
        <fullName evidence="5">Protein kinase domain-containing protein</fullName>
    </recommendedName>
</protein>
<evidence type="ECO:0000256" key="4">
    <source>
        <dbReference type="ARBA" id="ARBA00023180"/>
    </source>
</evidence>
<keyword evidence="1" id="KW-0433">Leucine-rich repeat</keyword>
<name>A0A8J5KAF3_ZINOF</name>
<dbReference type="Gene3D" id="1.10.510.10">
    <property type="entry name" value="Transferase(Phosphotransferase) domain 1"/>
    <property type="match status" value="1"/>
</dbReference>
<evidence type="ECO:0000313" key="7">
    <source>
        <dbReference type="Proteomes" id="UP000734854"/>
    </source>
</evidence>
<dbReference type="SUPFAM" id="SSF56112">
    <property type="entry name" value="Protein kinase-like (PK-like)"/>
    <property type="match status" value="1"/>
</dbReference>
<evidence type="ECO:0000256" key="1">
    <source>
        <dbReference type="ARBA" id="ARBA00022614"/>
    </source>
</evidence>
<dbReference type="InterPro" id="IPR011009">
    <property type="entry name" value="Kinase-like_dom_sf"/>
</dbReference>
<keyword evidence="4" id="KW-0325">Glycoprotein</keyword>